<organism evidence="1">
    <name type="scientific">Anguilla anguilla</name>
    <name type="common">European freshwater eel</name>
    <name type="synonym">Muraena anguilla</name>
    <dbReference type="NCBI Taxonomy" id="7936"/>
    <lineage>
        <taxon>Eukaryota</taxon>
        <taxon>Metazoa</taxon>
        <taxon>Chordata</taxon>
        <taxon>Craniata</taxon>
        <taxon>Vertebrata</taxon>
        <taxon>Euteleostomi</taxon>
        <taxon>Actinopterygii</taxon>
        <taxon>Neopterygii</taxon>
        <taxon>Teleostei</taxon>
        <taxon>Anguilliformes</taxon>
        <taxon>Anguillidae</taxon>
        <taxon>Anguilla</taxon>
    </lineage>
</organism>
<dbReference type="AlphaFoldDB" id="A0A0E9SXK5"/>
<proteinExistence type="predicted"/>
<sequence>MHLIISNFANVFKWPHQMHVMMFHPEKNRKFR</sequence>
<evidence type="ECO:0000313" key="1">
    <source>
        <dbReference type="EMBL" id="JAH45992.1"/>
    </source>
</evidence>
<name>A0A0E9SXK5_ANGAN</name>
<reference evidence="1" key="1">
    <citation type="submission" date="2014-11" db="EMBL/GenBank/DDBJ databases">
        <authorList>
            <person name="Amaro Gonzalez C."/>
        </authorList>
    </citation>
    <scope>NUCLEOTIDE SEQUENCE</scope>
</reference>
<accession>A0A0E9SXK5</accession>
<protein>
    <submittedName>
        <fullName evidence="1">Uncharacterized protein</fullName>
    </submittedName>
</protein>
<reference evidence="1" key="2">
    <citation type="journal article" date="2015" name="Fish Shellfish Immunol.">
        <title>Early steps in the European eel (Anguilla anguilla)-Vibrio vulnificus interaction in the gills: Role of the RtxA13 toxin.</title>
        <authorList>
            <person name="Callol A."/>
            <person name="Pajuelo D."/>
            <person name="Ebbesson L."/>
            <person name="Teles M."/>
            <person name="MacKenzie S."/>
            <person name="Amaro C."/>
        </authorList>
    </citation>
    <scope>NUCLEOTIDE SEQUENCE</scope>
</reference>
<dbReference type="EMBL" id="GBXM01062585">
    <property type="protein sequence ID" value="JAH45992.1"/>
    <property type="molecule type" value="Transcribed_RNA"/>
</dbReference>